<dbReference type="KEGG" id="bfm:BP422_02370"/>
<name>A0A220MCV5_9BACL</name>
<sequence length="975" mass="111416">MGAIGKEITRYFRSVVAANTHTGIDFKVDPFYILNPVELINGQLEADVSNKIFLEGNKGFANEENKSQKDTINVLISAKTVKTVFEAYVKIQEEIEELTGLFFIPAILHRDGKLRYDSSDKKLPWFPREYLQPMVEPKLSVGYADEVDQFISNHVDRIEQLKTWSDYVEFFKAFYESITGAKFEQNEIPNRGGDDLPIELESNVYLFVDNTVNSTYHVMNLYNHLLENDLPKGLYERFISTKPATLDSLIENSLSNMKLHAGQMGGEFPLSPSQREAVNHFNHMRDGDILAVNGPPGTGKTTLLQSIVADLYVKRAIKKEKAPLIVATSTNNQAVTNIIASFGKINKVGLSNLEERWIEGVTSFATYFPSGQKEKEARNNGYQFTNSRGEHFVANVEARENLEKSKSKLLQNCNKYFETEYVQVADCQTKLHEELLFFEERKQALLVLCDTLNQFKCNGERIDSYLNLLEEGIEQVQKSIRDIPKRVKEWEGCYKRIPFFFRWFSKRVQTEFTLFMNEEEWTFLQGTMKLIEIKEIYSVRLAECNQKLADLQKKREAVKKWIERYDNELKLLNQHGIKLHDDEASKYDVSIDKMNDLIDKKIRYVEFWLAVHYFECRWASGEDALTEKQVGKSFKNVLGKFYNRLAMITPCLVMTFFMLPKQFLAYGDQTNFFLYNYIDLLIVDEAGQVSPEIGAGAFALAKKAIVVGDVYQIEPVWSINRALDKALAISSGAIKELGRYEQLELCGLNGYGSSVMRVAAKSCRYQKYEERGLFLSEHRRCYNEIIDYCNKLVYKGNLEPKRGKGTEHAGRALKQWPQIAHRQINTENSSKQGASRYNSKEAAQIAEWLDKNFAEIKRAYPKDAENNLLGIITPFKAQVSCIQAEIRKLAPHLQSKISVGTVHTFQGAERNVILLSTVYGRNDGCFFIDANKSLMNVAMSRAKDHFFVFGDIQCLKDTQNSASGLLKASLVGSTV</sequence>
<dbReference type="AlphaFoldDB" id="A0A220MCV5"/>
<dbReference type="PANTHER" id="PTHR10887:SF530">
    <property type="entry name" value="SUPERFAMILY I DNA HELICASES"/>
    <property type="match status" value="1"/>
</dbReference>
<feature type="domain" description="DNA2/NAM7 helicase helicase" evidence="2">
    <location>
        <begin position="270"/>
        <end position="344"/>
    </location>
</feature>
<dbReference type="RefSeq" id="WP_088906389.1">
    <property type="nucleotide sequence ID" value="NZ_CP018145.1"/>
</dbReference>
<dbReference type="EMBL" id="CP018145">
    <property type="protein sequence ID" value="ASJ52490.1"/>
    <property type="molecule type" value="Genomic_DNA"/>
</dbReference>
<keyword evidence="1" id="KW-0175">Coiled coil</keyword>
<dbReference type="PANTHER" id="PTHR10887">
    <property type="entry name" value="DNA2/NAM7 HELICASE FAMILY"/>
    <property type="match status" value="1"/>
</dbReference>
<dbReference type="InterPro" id="IPR027417">
    <property type="entry name" value="P-loop_NTPase"/>
</dbReference>
<keyword evidence="4" id="KW-0067">ATP-binding</keyword>
<dbReference type="InterPro" id="IPR047187">
    <property type="entry name" value="SF1_C_Upf1"/>
</dbReference>
<dbReference type="CDD" id="cd18808">
    <property type="entry name" value="SF1_C_Upf1"/>
    <property type="match status" value="1"/>
</dbReference>
<feature type="domain" description="DNA2/NAM7 helicase-like C-terminal" evidence="3">
    <location>
        <begin position="767"/>
        <end position="951"/>
    </location>
</feature>
<evidence type="ECO:0000313" key="5">
    <source>
        <dbReference type="Proteomes" id="UP000197781"/>
    </source>
</evidence>
<proteinExistence type="predicted"/>
<evidence type="ECO:0000256" key="1">
    <source>
        <dbReference type="SAM" id="Coils"/>
    </source>
</evidence>
<dbReference type="Pfam" id="PF13086">
    <property type="entry name" value="AAA_11"/>
    <property type="match status" value="1"/>
</dbReference>
<reference evidence="4 5" key="1">
    <citation type="submission" date="2016-11" db="EMBL/GenBank/DDBJ databases">
        <authorList>
            <person name="Jaros S."/>
            <person name="Januszkiewicz K."/>
            <person name="Wedrychowicz H."/>
        </authorList>
    </citation>
    <scope>NUCLEOTIDE SEQUENCE [LARGE SCALE GENOMIC DNA]</scope>
    <source>
        <strain evidence="4 5">NF2</strain>
    </source>
</reference>
<dbReference type="SUPFAM" id="SSF52540">
    <property type="entry name" value="P-loop containing nucleoside triphosphate hydrolases"/>
    <property type="match status" value="1"/>
</dbReference>
<accession>A0A220MCV5</accession>
<organism evidence="4 5">
    <name type="scientific">Brevibacillus formosus</name>
    <dbReference type="NCBI Taxonomy" id="54913"/>
    <lineage>
        <taxon>Bacteria</taxon>
        <taxon>Bacillati</taxon>
        <taxon>Bacillota</taxon>
        <taxon>Bacilli</taxon>
        <taxon>Bacillales</taxon>
        <taxon>Paenibacillaceae</taxon>
        <taxon>Brevibacillus</taxon>
    </lineage>
</organism>
<keyword evidence="4" id="KW-0378">Hydrolase</keyword>
<feature type="coiled-coil region" evidence="1">
    <location>
        <begin position="534"/>
        <end position="568"/>
    </location>
</feature>
<keyword evidence="4" id="KW-0547">Nucleotide-binding</keyword>
<evidence type="ECO:0000259" key="2">
    <source>
        <dbReference type="Pfam" id="PF13086"/>
    </source>
</evidence>
<evidence type="ECO:0000313" key="4">
    <source>
        <dbReference type="EMBL" id="ASJ52490.1"/>
    </source>
</evidence>
<dbReference type="GO" id="GO:0004386">
    <property type="term" value="F:helicase activity"/>
    <property type="evidence" value="ECO:0007669"/>
    <property type="project" value="UniProtKB-KW"/>
</dbReference>
<dbReference type="InterPro" id="IPR041679">
    <property type="entry name" value="DNA2/NAM7-like_C"/>
</dbReference>
<dbReference type="InterPro" id="IPR045055">
    <property type="entry name" value="DNA2/NAM7-like"/>
</dbReference>
<keyword evidence="4" id="KW-0347">Helicase</keyword>
<dbReference type="Gene3D" id="3.40.50.300">
    <property type="entry name" value="P-loop containing nucleotide triphosphate hydrolases"/>
    <property type="match status" value="3"/>
</dbReference>
<evidence type="ECO:0000259" key="3">
    <source>
        <dbReference type="Pfam" id="PF13087"/>
    </source>
</evidence>
<dbReference type="InterPro" id="IPR041677">
    <property type="entry name" value="DNA2/NAM7_AAA_11"/>
</dbReference>
<dbReference type="Proteomes" id="UP000197781">
    <property type="component" value="Chromosome"/>
</dbReference>
<dbReference type="Pfam" id="PF13087">
    <property type="entry name" value="AAA_12"/>
    <property type="match status" value="1"/>
</dbReference>
<gene>
    <name evidence="4" type="ORF">BP422_02370</name>
</gene>
<protein>
    <submittedName>
        <fullName evidence="4">DNA helicase</fullName>
    </submittedName>
</protein>